<dbReference type="RefSeq" id="WP_261403186.1">
    <property type="nucleotide sequence ID" value="NZ_CP081869.1"/>
</dbReference>
<dbReference type="Proteomes" id="UP000825701">
    <property type="component" value="Chromosome"/>
</dbReference>
<evidence type="ECO:0000313" key="2">
    <source>
        <dbReference type="Proteomes" id="UP000825701"/>
    </source>
</evidence>
<organism evidence="1 2">
    <name type="scientific">Chenggangzhangella methanolivorans</name>
    <dbReference type="NCBI Taxonomy" id="1437009"/>
    <lineage>
        <taxon>Bacteria</taxon>
        <taxon>Pseudomonadati</taxon>
        <taxon>Pseudomonadota</taxon>
        <taxon>Alphaproteobacteria</taxon>
        <taxon>Hyphomicrobiales</taxon>
        <taxon>Methylopilaceae</taxon>
        <taxon>Chenggangzhangella</taxon>
    </lineage>
</organism>
<dbReference type="EMBL" id="CP081869">
    <property type="protein sequence ID" value="QZO00041.1"/>
    <property type="molecule type" value="Genomic_DNA"/>
</dbReference>
<proteinExistence type="predicted"/>
<accession>A0A9E6R8A0</accession>
<dbReference type="AlphaFoldDB" id="A0A9E6R8A0"/>
<reference evidence="1" key="1">
    <citation type="submission" date="2021-08" db="EMBL/GenBank/DDBJ databases">
        <authorList>
            <person name="Zhang H."/>
            <person name="Xu M."/>
            <person name="Yu Z."/>
            <person name="Yang L."/>
            <person name="Cai Y."/>
        </authorList>
    </citation>
    <scope>NUCLEOTIDE SEQUENCE</scope>
    <source>
        <strain evidence="1">CHL1</strain>
    </source>
</reference>
<keyword evidence="2" id="KW-1185">Reference proteome</keyword>
<protein>
    <submittedName>
        <fullName evidence="1">Uncharacterized protein</fullName>
    </submittedName>
</protein>
<name>A0A9E6R8A0_9HYPH</name>
<evidence type="ECO:0000313" key="1">
    <source>
        <dbReference type="EMBL" id="QZO00041.1"/>
    </source>
</evidence>
<gene>
    <name evidence="1" type="ORF">K6K41_26285</name>
</gene>
<sequence>MKLYAELNEQFDAAFENVICEVGFKDGSAQFVISADGQRERFGAVIDYVEGAPEIPGWKVVPFRQRMPVDYMLKMFGVDYPPADMRLKPAAAADNVDMAFYLKTDGRLDDASFSQVTYIVLDGLLGEFDVEAYVGVVEKTLLAPSAPWPEGALGLDEARDEFDRLSARLRPVRR</sequence>
<dbReference type="KEGG" id="cmet:K6K41_26285"/>